<evidence type="ECO:0000259" key="11">
    <source>
        <dbReference type="Pfam" id="PF00266"/>
    </source>
</evidence>
<comment type="caution">
    <text evidence="12">The sequence shown here is derived from an EMBL/GenBank/DDBJ whole genome shotgun (WGS) entry which is preliminary data.</text>
</comment>
<keyword evidence="8" id="KW-0408">Iron</keyword>
<evidence type="ECO:0000256" key="5">
    <source>
        <dbReference type="ARBA" id="ARBA00022679"/>
    </source>
</evidence>
<protein>
    <recommendedName>
        <fullName evidence="4">Cysteine desulfurase</fullName>
    </recommendedName>
</protein>
<comment type="similarity">
    <text evidence="3">Belongs to the class-V pyridoxal-phosphate-dependent aminotransferase family. NifS/IscS subfamily.</text>
</comment>
<dbReference type="InterPro" id="IPR016454">
    <property type="entry name" value="Cysteine_dSase"/>
</dbReference>
<dbReference type="PIRSF" id="PIRSF005572">
    <property type="entry name" value="NifS"/>
    <property type="match status" value="1"/>
</dbReference>
<keyword evidence="9" id="KW-0411">Iron-sulfur</keyword>
<evidence type="ECO:0000313" key="12">
    <source>
        <dbReference type="EMBL" id="MBP0617086.1"/>
    </source>
</evidence>
<dbReference type="Gene3D" id="3.40.640.10">
    <property type="entry name" value="Type I PLP-dependent aspartate aminotransferase-like (Major domain)"/>
    <property type="match status" value="1"/>
</dbReference>
<evidence type="ECO:0000256" key="10">
    <source>
        <dbReference type="ARBA" id="ARBA00050776"/>
    </source>
</evidence>
<dbReference type="PANTHER" id="PTHR11601">
    <property type="entry name" value="CYSTEINE DESULFURYLASE FAMILY MEMBER"/>
    <property type="match status" value="1"/>
</dbReference>
<dbReference type="Gene3D" id="1.10.260.50">
    <property type="match status" value="1"/>
</dbReference>
<organism evidence="12 13">
    <name type="scientific">Jiella mangrovi</name>
    <dbReference type="NCBI Taxonomy" id="2821407"/>
    <lineage>
        <taxon>Bacteria</taxon>
        <taxon>Pseudomonadati</taxon>
        <taxon>Pseudomonadota</taxon>
        <taxon>Alphaproteobacteria</taxon>
        <taxon>Hyphomicrobiales</taxon>
        <taxon>Aurantimonadaceae</taxon>
        <taxon>Jiella</taxon>
    </lineage>
</organism>
<keyword evidence="7" id="KW-0663">Pyridoxal phosphate</keyword>
<dbReference type="RefSeq" id="WP_209595579.1">
    <property type="nucleotide sequence ID" value="NZ_JAGJCF010000013.1"/>
</dbReference>
<evidence type="ECO:0000313" key="13">
    <source>
        <dbReference type="Proteomes" id="UP000678276"/>
    </source>
</evidence>
<accession>A0ABS4BK53</accession>
<comment type="cofactor">
    <cofactor evidence="1">
        <name>pyridoxal 5'-phosphate</name>
        <dbReference type="ChEBI" id="CHEBI:597326"/>
    </cofactor>
</comment>
<feature type="domain" description="Aminotransferase class V" evidence="11">
    <location>
        <begin position="9"/>
        <end position="377"/>
    </location>
</feature>
<evidence type="ECO:0000256" key="2">
    <source>
        <dbReference type="ARBA" id="ARBA00003120"/>
    </source>
</evidence>
<dbReference type="InterPro" id="IPR000192">
    <property type="entry name" value="Aminotrans_V_dom"/>
</dbReference>
<dbReference type="InterPro" id="IPR015422">
    <property type="entry name" value="PyrdxlP-dep_Trfase_small"/>
</dbReference>
<sequence length="396" mass="40931">MNDRDERLYLDHNASAPLIPEARDAAIAALALANPSSTHREGRAARAVCEDARRSLARLVGGKAETIASENLVFTSGATEAANQLLSPRWLIDGEPADIRHLAVIETDHPATREGGHFDPAAVTRLPVDRDGVVDLGALAEWTALASESGPAMLAFSWANSETGVIQPLAAIRGIIEDKPIRLVLDAAQIGGRLPIDLAASGADAIILSGHKLGSLKGAGAIALKTLSTRPFALHRGGGQERGMRPGTEALPAIASFGAAAKVAIERGAMSAQGFQSKRALLEDEIAAALPDAVILGKDAERLPNTVAIMHPDIKAETAQIALDLAGIAVSAGSACTSGKVGPSHVVAAMAKAGLAIDPGLGAIRVSFGAETDETALRRFVSQYARLARRASARAA</sequence>
<dbReference type="EMBL" id="JAGJCF010000013">
    <property type="protein sequence ID" value="MBP0617086.1"/>
    <property type="molecule type" value="Genomic_DNA"/>
</dbReference>
<gene>
    <name evidence="12" type="ORF">J6595_15985</name>
</gene>
<dbReference type="SUPFAM" id="SSF53383">
    <property type="entry name" value="PLP-dependent transferases"/>
    <property type="match status" value="1"/>
</dbReference>
<evidence type="ECO:0000256" key="4">
    <source>
        <dbReference type="ARBA" id="ARBA00013558"/>
    </source>
</evidence>
<dbReference type="PANTHER" id="PTHR11601:SF34">
    <property type="entry name" value="CYSTEINE DESULFURASE"/>
    <property type="match status" value="1"/>
</dbReference>
<evidence type="ECO:0000256" key="7">
    <source>
        <dbReference type="ARBA" id="ARBA00022898"/>
    </source>
</evidence>
<dbReference type="InterPro" id="IPR015421">
    <property type="entry name" value="PyrdxlP-dep_Trfase_major"/>
</dbReference>
<keyword evidence="6" id="KW-0479">Metal-binding</keyword>
<evidence type="ECO:0000256" key="9">
    <source>
        <dbReference type="ARBA" id="ARBA00023014"/>
    </source>
</evidence>
<evidence type="ECO:0000256" key="1">
    <source>
        <dbReference type="ARBA" id="ARBA00001933"/>
    </source>
</evidence>
<reference evidence="12 13" key="1">
    <citation type="submission" date="2021-04" db="EMBL/GenBank/DDBJ databases">
        <title>Whole genome sequence of Jiella sp. KSK16Y-1.</title>
        <authorList>
            <person name="Tuo L."/>
        </authorList>
    </citation>
    <scope>NUCLEOTIDE SEQUENCE [LARGE SCALE GENOMIC DNA]</scope>
    <source>
        <strain evidence="12 13">KSK16Y-1</strain>
    </source>
</reference>
<keyword evidence="5" id="KW-0808">Transferase</keyword>
<dbReference type="Gene3D" id="3.90.1150.10">
    <property type="entry name" value="Aspartate Aminotransferase, domain 1"/>
    <property type="match status" value="1"/>
</dbReference>
<name>A0ABS4BK53_9HYPH</name>
<dbReference type="Pfam" id="PF00266">
    <property type="entry name" value="Aminotran_5"/>
    <property type="match status" value="1"/>
</dbReference>
<comment type="catalytic activity">
    <reaction evidence="10">
        <text>(sulfur carrier)-H + L-cysteine = (sulfur carrier)-SH + L-alanine</text>
        <dbReference type="Rhea" id="RHEA:43892"/>
        <dbReference type="Rhea" id="RHEA-COMP:14737"/>
        <dbReference type="Rhea" id="RHEA-COMP:14739"/>
        <dbReference type="ChEBI" id="CHEBI:29917"/>
        <dbReference type="ChEBI" id="CHEBI:35235"/>
        <dbReference type="ChEBI" id="CHEBI:57972"/>
        <dbReference type="ChEBI" id="CHEBI:64428"/>
        <dbReference type="EC" id="2.8.1.7"/>
    </reaction>
</comment>
<evidence type="ECO:0000256" key="8">
    <source>
        <dbReference type="ARBA" id="ARBA00023004"/>
    </source>
</evidence>
<evidence type="ECO:0000256" key="6">
    <source>
        <dbReference type="ARBA" id="ARBA00022723"/>
    </source>
</evidence>
<dbReference type="Proteomes" id="UP000678276">
    <property type="component" value="Unassembled WGS sequence"/>
</dbReference>
<proteinExistence type="inferred from homology"/>
<comment type="function">
    <text evidence="2">Catalyzes the removal of elemental sulfur atoms from cysteine to produce alanine. Seems to participate in the biosynthesis of the nitrogenase metalloclusters by providing the inorganic sulfur required for the Fe-S core formation.</text>
</comment>
<keyword evidence="13" id="KW-1185">Reference proteome</keyword>
<dbReference type="InterPro" id="IPR015424">
    <property type="entry name" value="PyrdxlP-dep_Trfase"/>
</dbReference>
<evidence type="ECO:0000256" key="3">
    <source>
        <dbReference type="ARBA" id="ARBA00006490"/>
    </source>
</evidence>